<protein>
    <submittedName>
        <fullName evidence="2 3">Uncharacterized protein LOC106074335 isoform X1</fullName>
    </submittedName>
</protein>
<evidence type="ECO:0000313" key="1">
    <source>
        <dbReference type="Proteomes" id="UP001165740"/>
    </source>
</evidence>
<dbReference type="AlphaFoldDB" id="A0A9W2YLX3"/>
<reference evidence="2 3" key="1">
    <citation type="submission" date="2025-04" db="UniProtKB">
        <authorList>
            <consortium name="RefSeq"/>
        </authorList>
    </citation>
    <scope>IDENTIFICATION</scope>
</reference>
<dbReference type="RefSeq" id="XP_055863723.1">
    <property type="nucleotide sequence ID" value="XM_056007748.1"/>
</dbReference>
<organism evidence="1 3">
    <name type="scientific">Biomphalaria glabrata</name>
    <name type="common">Bloodfluke planorb</name>
    <name type="synonym">Freshwater snail</name>
    <dbReference type="NCBI Taxonomy" id="6526"/>
    <lineage>
        <taxon>Eukaryota</taxon>
        <taxon>Metazoa</taxon>
        <taxon>Spiralia</taxon>
        <taxon>Lophotrochozoa</taxon>
        <taxon>Mollusca</taxon>
        <taxon>Gastropoda</taxon>
        <taxon>Heterobranchia</taxon>
        <taxon>Euthyneura</taxon>
        <taxon>Panpulmonata</taxon>
        <taxon>Hygrophila</taxon>
        <taxon>Lymnaeoidea</taxon>
        <taxon>Planorbidae</taxon>
        <taxon>Biomphalaria</taxon>
    </lineage>
</organism>
<gene>
    <name evidence="2 3" type="primary">LOC106074335</name>
</gene>
<dbReference type="GeneID" id="106074335"/>
<name>A0A9W2YLX3_BIOGL</name>
<evidence type="ECO:0000313" key="2">
    <source>
        <dbReference type="RefSeq" id="XP_055863723.1"/>
    </source>
</evidence>
<dbReference type="OMA" id="LERIMFL"/>
<dbReference type="RefSeq" id="XP_055863724.1">
    <property type="nucleotide sequence ID" value="XM_056007749.1"/>
</dbReference>
<dbReference type="Proteomes" id="UP001165740">
    <property type="component" value="Chromosome 13"/>
</dbReference>
<proteinExistence type="predicted"/>
<accession>A0A9W2YLX3</accession>
<sequence>MRIRFSTTKVTIRIKINKLQAMDEDSCTQTKRNVKWPDNSEYTDSYILPSKMPTKYDPWTRSKTETEIDMISGRPRTPNDQYTVLTELQLKNMKKDATPFFMLEDRDAQSKMSSTILPTPKARFATSTSQFLFRDNPPRSNPHCWLDEQWQRDPPEQHNTCRLGASLRWGPSKTGERTISHFHKEDVHRFLNIDMYKRSPTNIPSVVVMKYGRPGEGYYQQRNPNFNTWFGSTHRLNKTNILTNIKKKTFAEYDQLNKYEQNYQRNLASRWPEITEYTDKYMLRSKPEVIIDKMEARKEFHRKQRFQEAQLLQQETNQPINEPQLVPA</sequence>
<dbReference type="OrthoDB" id="9974851at2759"/>
<evidence type="ECO:0000313" key="3">
    <source>
        <dbReference type="RefSeq" id="XP_055863724.1"/>
    </source>
</evidence>
<keyword evidence="1" id="KW-1185">Reference proteome</keyword>